<gene>
    <name evidence="3" type="ORF">ACFYY5_32580</name>
</gene>
<protein>
    <submittedName>
        <fullName evidence="3">Acyl-CoA dehydrogenase family protein</fullName>
    </submittedName>
</protein>
<sequence>MTMDADEIALLTDSLRATMTGSTGDALDHALLDFGWLDLLTESPDVAIPLVFRLLGETGAHAPVLNDVIAHAAGRDLPAGVALPFTGGRWIMWERTGVAPSAPAVPIRTAVDPEADSIVGTLGGSRPDAMDPTGRSATGADRDFAAVRGRPDSVAAQHFSALSALDPELPLRRVSAGETLPLAEGRRALSWWLAGTSRAMLNLARRHALDRVQFARPLAAHQAVRHRLAETLVAIEGAEATLATADTDLGALLAKAAAGHAARIAARHCQQVLGGIGFTAEHDFHRHARRALVLDGLLGSAAELTREAGAWVRTRGTAPRLAQL</sequence>
<dbReference type="InterPro" id="IPR036250">
    <property type="entry name" value="AcylCo_DH-like_C"/>
</dbReference>
<proteinExistence type="predicted"/>
<dbReference type="SUPFAM" id="SSF47203">
    <property type="entry name" value="Acyl-CoA dehydrogenase C-terminal domain-like"/>
    <property type="match status" value="1"/>
</dbReference>
<evidence type="ECO:0000313" key="4">
    <source>
        <dbReference type="Proteomes" id="UP001602089"/>
    </source>
</evidence>
<dbReference type="Pfam" id="PF00441">
    <property type="entry name" value="Acyl-CoA_dh_1"/>
    <property type="match status" value="1"/>
</dbReference>
<comment type="caution">
    <text evidence="3">The sequence shown here is derived from an EMBL/GenBank/DDBJ whole genome shotgun (WGS) entry which is preliminary data.</text>
</comment>
<accession>A0ABW6TSE7</accession>
<dbReference type="InterPro" id="IPR009075">
    <property type="entry name" value="AcylCo_DH/oxidase_C"/>
</dbReference>
<organism evidence="3 4">
    <name type="scientific">Nocardia elegans</name>
    <dbReference type="NCBI Taxonomy" id="300029"/>
    <lineage>
        <taxon>Bacteria</taxon>
        <taxon>Bacillati</taxon>
        <taxon>Actinomycetota</taxon>
        <taxon>Actinomycetes</taxon>
        <taxon>Mycobacteriales</taxon>
        <taxon>Nocardiaceae</taxon>
        <taxon>Nocardia</taxon>
    </lineage>
</organism>
<reference evidence="3 4" key="1">
    <citation type="submission" date="2024-10" db="EMBL/GenBank/DDBJ databases">
        <title>The Natural Products Discovery Center: Release of the First 8490 Sequenced Strains for Exploring Actinobacteria Biosynthetic Diversity.</title>
        <authorList>
            <person name="Kalkreuter E."/>
            <person name="Kautsar S.A."/>
            <person name="Yang D."/>
            <person name="Bader C.D."/>
            <person name="Teijaro C.N."/>
            <person name="Fluegel L."/>
            <person name="Davis C.M."/>
            <person name="Simpson J.R."/>
            <person name="Lauterbach L."/>
            <person name="Steele A.D."/>
            <person name="Gui C."/>
            <person name="Meng S."/>
            <person name="Li G."/>
            <person name="Viehrig K."/>
            <person name="Ye F."/>
            <person name="Su P."/>
            <person name="Kiefer A.F."/>
            <person name="Nichols A."/>
            <person name="Cepeda A.J."/>
            <person name="Yan W."/>
            <person name="Fan B."/>
            <person name="Jiang Y."/>
            <person name="Adhikari A."/>
            <person name="Zheng C.-J."/>
            <person name="Schuster L."/>
            <person name="Cowan T.M."/>
            <person name="Smanski M.J."/>
            <person name="Chevrette M.G."/>
            <person name="De Carvalho L.P.S."/>
            <person name="Shen B."/>
        </authorList>
    </citation>
    <scope>NUCLEOTIDE SEQUENCE [LARGE SCALE GENOMIC DNA]</scope>
    <source>
        <strain evidence="3 4">NPDC001867</strain>
    </source>
</reference>
<dbReference type="EMBL" id="JBIATK010000016">
    <property type="protein sequence ID" value="MFF4027593.1"/>
    <property type="molecule type" value="Genomic_DNA"/>
</dbReference>
<dbReference type="Proteomes" id="UP001602089">
    <property type="component" value="Unassembled WGS sequence"/>
</dbReference>
<name>A0ABW6TSE7_9NOCA</name>
<evidence type="ECO:0000256" key="1">
    <source>
        <dbReference type="ARBA" id="ARBA00022630"/>
    </source>
</evidence>
<feature type="domain" description="Acyl-CoA dehydrogenase/oxidase C-terminal" evidence="2">
    <location>
        <begin position="182"/>
        <end position="300"/>
    </location>
</feature>
<dbReference type="Gene3D" id="1.20.140.10">
    <property type="entry name" value="Butyryl-CoA Dehydrogenase, subunit A, domain 3"/>
    <property type="match status" value="1"/>
</dbReference>
<dbReference type="RefSeq" id="WP_387132569.1">
    <property type="nucleotide sequence ID" value="NZ_JBIATK010000016.1"/>
</dbReference>
<evidence type="ECO:0000313" key="3">
    <source>
        <dbReference type="EMBL" id="MFF4027593.1"/>
    </source>
</evidence>
<keyword evidence="1" id="KW-0285">Flavoprotein</keyword>
<keyword evidence="4" id="KW-1185">Reference proteome</keyword>
<evidence type="ECO:0000259" key="2">
    <source>
        <dbReference type="Pfam" id="PF00441"/>
    </source>
</evidence>